<protein>
    <submittedName>
        <fullName evidence="1">AlpA family phage regulatory protein</fullName>
    </submittedName>
</protein>
<keyword evidence="2" id="KW-1185">Reference proteome</keyword>
<gene>
    <name evidence="1" type="ORF">OEZ49_21660</name>
</gene>
<dbReference type="InterPro" id="IPR010260">
    <property type="entry name" value="AlpA"/>
</dbReference>
<dbReference type="Gene3D" id="1.10.238.160">
    <property type="match status" value="1"/>
</dbReference>
<dbReference type="Pfam" id="PF05930">
    <property type="entry name" value="Phage_AlpA"/>
    <property type="match status" value="1"/>
</dbReference>
<accession>A0ABT2WWU0</accession>
<sequence>MTDVEDRTGLGRTTIVELERQGMFPRRVPLTRATAGYVESEVADWIEGRKRLRDANNVLIFAEK</sequence>
<evidence type="ECO:0000313" key="2">
    <source>
        <dbReference type="Proteomes" id="UP001321014"/>
    </source>
</evidence>
<name>A0ABT2WWU0_9RHOB</name>
<evidence type="ECO:0000313" key="1">
    <source>
        <dbReference type="EMBL" id="MCU9840365.1"/>
    </source>
</evidence>
<organism evidence="1 2">
    <name type="scientific">Ruegeria marisflavi</name>
    <dbReference type="NCBI Taxonomy" id="2984152"/>
    <lineage>
        <taxon>Bacteria</taxon>
        <taxon>Pseudomonadati</taxon>
        <taxon>Pseudomonadota</taxon>
        <taxon>Alphaproteobacteria</taxon>
        <taxon>Rhodobacterales</taxon>
        <taxon>Roseobacteraceae</taxon>
        <taxon>Ruegeria</taxon>
    </lineage>
</organism>
<dbReference type="EMBL" id="JAOVQN010000036">
    <property type="protein sequence ID" value="MCU9840365.1"/>
    <property type="molecule type" value="Genomic_DNA"/>
</dbReference>
<comment type="caution">
    <text evidence="1">The sequence shown here is derived from an EMBL/GenBank/DDBJ whole genome shotgun (WGS) entry which is preliminary data.</text>
</comment>
<proteinExistence type="predicted"/>
<reference evidence="1 2" key="1">
    <citation type="submission" date="2022-10" db="EMBL/GenBank/DDBJ databases">
        <title>Ruegeria sp. nov., isolated from ocean surface water.</title>
        <authorList>
            <person name="He W."/>
            <person name="Wang L."/>
            <person name="Zhang D.-F."/>
        </authorList>
    </citation>
    <scope>NUCLEOTIDE SEQUENCE [LARGE SCALE GENOMIC DNA]</scope>
    <source>
        <strain evidence="1 2">WL0004</strain>
    </source>
</reference>
<dbReference type="Proteomes" id="UP001321014">
    <property type="component" value="Unassembled WGS sequence"/>
</dbReference>